<feature type="transmembrane region" description="Helical" evidence="7">
    <location>
        <begin position="221"/>
        <end position="241"/>
    </location>
</feature>
<evidence type="ECO:0000256" key="5">
    <source>
        <dbReference type="ARBA" id="ARBA00022989"/>
    </source>
</evidence>
<dbReference type="PANTHER" id="PTHR30250:SF10">
    <property type="entry name" value="LIPOPOLYSACCHARIDE BIOSYNTHESIS PROTEIN WZXC"/>
    <property type="match status" value="1"/>
</dbReference>
<keyword evidence="3" id="KW-1003">Cell membrane</keyword>
<dbReference type="RefSeq" id="WP_146572161.1">
    <property type="nucleotide sequence ID" value="NZ_CP042306.1"/>
</dbReference>
<feature type="transmembrane region" description="Helical" evidence="7">
    <location>
        <begin position="128"/>
        <end position="150"/>
    </location>
</feature>
<dbReference type="AlphaFoldDB" id="A0A5B8LIQ5"/>
<keyword evidence="4 7" id="KW-0812">Transmembrane</keyword>
<sequence>MNGTATPNRLISSAMGLWRGRLARQAIWLTVPFGLQQGVRLVTNVILARLLAPEMFGIMLLINTMRTGMELLSDIGIGQSVVRSQHSADPVFLDTAWTVQLMRGVLLALVALAAAAPIAHAYNNASLLPIFSLVSLGFLLTGLQSPDIFLMQRDMRLGQRGVYDVVCAIVVSAITVVLAIMWGNIWALVWGLVLGMLFSTAMTFAFAPFRIPKPTLHRKYLAEILHFGKWIFLATAVYFASMSTDRIYFAAVLPLSLVGVYGVARTFADLLVALAQRLGGFLVFPKVVELRNSSSDIAASFRHNRRLALGGIALAMTVALVGSDRLVLTLYDARYHAAAFMLPVLLVSVWFSVLASFGESALLGLDRPKAGAFGNVAKFGVLIVGLPFFVPQYGIFAGLIVLLVAEASRWLAISIALRSERMGSLGDDLGMTVAIAAGAVVLKWLLGFAGLVPTFQQWWALGATVHG</sequence>
<feature type="transmembrane region" description="Helical" evidence="7">
    <location>
        <begin position="429"/>
        <end position="452"/>
    </location>
</feature>
<keyword evidence="5 7" id="KW-1133">Transmembrane helix</keyword>
<dbReference type="OrthoDB" id="7605542at2"/>
<dbReference type="GO" id="GO:0005886">
    <property type="term" value="C:plasma membrane"/>
    <property type="evidence" value="ECO:0007669"/>
    <property type="project" value="UniProtKB-SubCell"/>
</dbReference>
<evidence type="ECO:0000256" key="2">
    <source>
        <dbReference type="ARBA" id="ARBA00007430"/>
    </source>
</evidence>
<evidence type="ECO:0000256" key="1">
    <source>
        <dbReference type="ARBA" id="ARBA00004651"/>
    </source>
</evidence>
<name>A0A5B8LIQ5_9SPHN</name>
<feature type="transmembrane region" description="Helical" evidence="7">
    <location>
        <begin position="104"/>
        <end position="122"/>
    </location>
</feature>
<proteinExistence type="inferred from homology"/>
<evidence type="ECO:0000256" key="7">
    <source>
        <dbReference type="SAM" id="Phobius"/>
    </source>
</evidence>
<dbReference type="InterPro" id="IPR050833">
    <property type="entry name" value="Poly_Biosynth_Transport"/>
</dbReference>
<gene>
    <name evidence="8" type="ORF">FPZ24_11645</name>
</gene>
<keyword evidence="9" id="KW-1185">Reference proteome</keyword>
<feature type="transmembrane region" description="Helical" evidence="7">
    <location>
        <begin position="307"/>
        <end position="331"/>
    </location>
</feature>
<comment type="subcellular location">
    <subcellularLocation>
        <location evidence="1">Cell membrane</location>
        <topology evidence="1">Multi-pass membrane protein</topology>
    </subcellularLocation>
</comment>
<feature type="transmembrane region" description="Helical" evidence="7">
    <location>
        <begin position="337"/>
        <end position="358"/>
    </location>
</feature>
<feature type="transmembrane region" description="Helical" evidence="7">
    <location>
        <begin position="247"/>
        <end position="268"/>
    </location>
</feature>
<evidence type="ECO:0000313" key="8">
    <source>
        <dbReference type="EMBL" id="QDZ08053.1"/>
    </source>
</evidence>
<dbReference type="KEGG" id="spai:FPZ24_11645"/>
<dbReference type="Proteomes" id="UP000315673">
    <property type="component" value="Chromosome"/>
</dbReference>
<protein>
    <submittedName>
        <fullName evidence="8">Oligosaccharide flippase family protein</fullName>
    </submittedName>
</protein>
<dbReference type="Pfam" id="PF13440">
    <property type="entry name" value="Polysacc_synt_3"/>
    <property type="match status" value="1"/>
</dbReference>
<dbReference type="PANTHER" id="PTHR30250">
    <property type="entry name" value="PST FAMILY PREDICTED COLANIC ACID TRANSPORTER"/>
    <property type="match status" value="1"/>
</dbReference>
<organism evidence="8 9">
    <name type="scientific">Sphingomonas panacisoli</name>
    <dbReference type="NCBI Taxonomy" id="1813879"/>
    <lineage>
        <taxon>Bacteria</taxon>
        <taxon>Pseudomonadati</taxon>
        <taxon>Pseudomonadota</taxon>
        <taxon>Alphaproteobacteria</taxon>
        <taxon>Sphingomonadales</taxon>
        <taxon>Sphingomonadaceae</taxon>
        <taxon>Sphingomonas</taxon>
    </lineage>
</organism>
<feature type="transmembrane region" description="Helical" evidence="7">
    <location>
        <begin position="188"/>
        <end position="209"/>
    </location>
</feature>
<evidence type="ECO:0000256" key="3">
    <source>
        <dbReference type="ARBA" id="ARBA00022475"/>
    </source>
</evidence>
<keyword evidence="6 7" id="KW-0472">Membrane</keyword>
<feature type="transmembrane region" description="Helical" evidence="7">
    <location>
        <begin position="162"/>
        <end position="182"/>
    </location>
</feature>
<accession>A0A5B8LIQ5</accession>
<evidence type="ECO:0000256" key="6">
    <source>
        <dbReference type="ARBA" id="ARBA00023136"/>
    </source>
</evidence>
<evidence type="ECO:0000256" key="4">
    <source>
        <dbReference type="ARBA" id="ARBA00022692"/>
    </source>
</evidence>
<comment type="similarity">
    <text evidence="2">Belongs to the polysaccharide synthase family.</text>
</comment>
<reference evidence="8 9" key="1">
    <citation type="submission" date="2019-07" db="EMBL/GenBank/DDBJ databases">
        <title>Full genome sequence of Sphingomonas sp. 4R-6-7(HKS19).</title>
        <authorList>
            <person name="Im W.-T."/>
        </authorList>
    </citation>
    <scope>NUCLEOTIDE SEQUENCE [LARGE SCALE GENOMIC DNA]</scope>
    <source>
        <strain evidence="8 9">HKS19</strain>
    </source>
</reference>
<evidence type="ECO:0000313" key="9">
    <source>
        <dbReference type="Proteomes" id="UP000315673"/>
    </source>
</evidence>
<dbReference type="EMBL" id="CP042306">
    <property type="protein sequence ID" value="QDZ08053.1"/>
    <property type="molecule type" value="Genomic_DNA"/>
</dbReference>